<dbReference type="InterPro" id="IPR004960">
    <property type="entry name" value="LipA_acyltrans"/>
</dbReference>
<dbReference type="PANTHER" id="PTHR30606:SF10">
    <property type="entry name" value="PHOSPHATIDYLINOSITOL MANNOSIDE ACYLTRANSFERASE"/>
    <property type="match status" value="1"/>
</dbReference>
<name>A0AAU7CRI2_9BACT</name>
<keyword evidence="2" id="KW-1003">Cell membrane</keyword>
<dbReference type="Pfam" id="PF03279">
    <property type="entry name" value="Lip_A_acyltrans"/>
    <property type="match status" value="1"/>
</dbReference>
<evidence type="ECO:0000256" key="8">
    <source>
        <dbReference type="SAM" id="Phobius"/>
    </source>
</evidence>
<keyword evidence="8" id="KW-1133">Transmembrane helix</keyword>
<evidence type="ECO:0000256" key="4">
    <source>
        <dbReference type="ARBA" id="ARBA00022679"/>
    </source>
</evidence>
<keyword evidence="5 8" id="KW-0472">Membrane</keyword>
<keyword evidence="6 9" id="KW-0012">Acyltransferase</keyword>
<keyword evidence="4" id="KW-0808">Transferase</keyword>
<keyword evidence="8" id="KW-0812">Transmembrane</keyword>
<feature type="transmembrane region" description="Helical" evidence="8">
    <location>
        <begin position="12"/>
        <end position="29"/>
    </location>
</feature>
<evidence type="ECO:0000256" key="6">
    <source>
        <dbReference type="ARBA" id="ARBA00023315"/>
    </source>
</evidence>
<evidence type="ECO:0000256" key="7">
    <source>
        <dbReference type="SAM" id="MobiDB-lite"/>
    </source>
</evidence>
<feature type="region of interest" description="Disordered" evidence="7">
    <location>
        <begin position="303"/>
        <end position="323"/>
    </location>
</feature>
<organism evidence="9">
    <name type="scientific">Singulisphaera sp. Ch08</name>
    <dbReference type="NCBI Taxonomy" id="3120278"/>
    <lineage>
        <taxon>Bacteria</taxon>
        <taxon>Pseudomonadati</taxon>
        <taxon>Planctomycetota</taxon>
        <taxon>Planctomycetia</taxon>
        <taxon>Isosphaerales</taxon>
        <taxon>Isosphaeraceae</taxon>
        <taxon>Singulisphaera</taxon>
    </lineage>
</organism>
<dbReference type="AlphaFoldDB" id="A0AAU7CRI2"/>
<evidence type="ECO:0000256" key="3">
    <source>
        <dbReference type="ARBA" id="ARBA00022519"/>
    </source>
</evidence>
<sequence length="323" mass="36871">MRRRRPPLLDYAVYLGVRLIVGVAQALSIEQSYAFARFLAAILYRVDKRHRKVGMDNLEIAFGDLYTDVQRDQIVRDVYRHFCMMLMEILHIPRKLHPTTWRDRITLVGEEKLQVLDRLLNGGPVIMLTGHYGNWEMAGYLFGVFGFPPNSVARALDNPYLDQFLKSFRERTGQKMIPKTGGYDEMLEVLRSGKLLSFLADQDAGQNGMFVDFFGRPASTHKAIALLAIEHHAPVIVGYARRVGPGFRYEVGCDVIIDPDELTGTADDARLITQRFTTALEMIIRRDPSQYLWLHRRWKHQPKKRGNRKAAEVPNAPESGASG</sequence>
<evidence type="ECO:0000256" key="5">
    <source>
        <dbReference type="ARBA" id="ARBA00023136"/>
    </source>
</evidence>
<dbReference type="CDD" id="cd07984">
    <property type="entry name" value="LPLAT_LABLAT-like"/>
    <property type="match status" value="1"/>
</dbReference>
<dbReference type="PANTHER" id="PTHR30606">
    <property type="entry name" value="LIPID A BIOSYNTHESIS LAUROYL ACYLTRANSFERASE"/>
    <property type="match status" value="1"/>
</dbReference>
<dbReference type="GO" id="GO:0016746">
    <property type="term" value="F:acyltransferase activity"/>
    <property type="evidence" value="ECO:0007669"/>
    <property type="project" value="UniProtKB-KW"/>
</dbReference>
<keyword evidence="3" id="KW-0997">Cell inner membrane</keyword>
<gene>
    <name evidence="9" type="ORF">V5E97_16675</name>
</gene>
<evidence type="ECO:0000256" key="2">
    <source>
        <dbReference type="ARBA" id="ARBA00022475"/>
    </source>
</evidence>
<protein>
    <submittedName>
        <fullName evidence="9">Lysophospholipid acyltransferase family protein</fullName>
    </submittedName>
</protein>
<comment type="subcellular location">
    <subcellularLocation>
        <location evidence="1">Cell inner membrane</location>
    </subcellularLocation>
</comment>
<dbReference type="GO" id="GO:0009247">
    <property type="term" value="P:glycolipid biosynthetic process"/>
    <property type="evidence" value="ECO:0007669"/>
    <property type="project" value="UniProtKB-ARBA"/>
</dbReference>
<evidence type="ECO:0000313" key="9">
    <source>
        <dbReference type="EMBL" id="XBH07603.1"/>
    </source>
</evidence>
<accession>A0AAU7CRI2</accession>
<dbReference type="PIRSF" id="PIRSF026649">
    <property type="entry name" value="MsbB"/>
    <property type="match status" value="1"/>
</dbReference>
<dbReference type="RefSeq" id="WP_406700443.1">
    <property type="nucleotide sequence ID" value="NZ_CP155447.1"/>
</dbReference>
<proteinExistence type="predicted"/>
<dbReference type="GO" id="GO:0005886">
    <property type="term" value="C:plasma membrane"/>
    <property type="evidence" value="ECO:0007669"/>
    <property type="project" value="UniProtKB-SubCell"/>
</dbReference>
<evidence type="ECO:0000256" key="1">
    <source>
        <dbReference type="ARBA" id="ARBA00004533"/>
    </source>
</evidence>
<dbReference type="EMBL" id="CP155447">
    <property type="protein sequence ID" value="XBH07603.1"/>
    <property type="molecule type" value="Genomic_DNA"/>
</dbReference>
<reference evidence="9" key="1">
    <citation type="submission" date="2024-05" db="EMBL/GenBank/DDBJ databases">
        <title>Planctomycetes of the genus Singulisphaera possess chitinolytic capabilities.</title>
        <authorList>
            <person name="Ivanova A."/>
        </authorList>
    </citation>
    <scope>NUCLEOTIDE SEQUENCE</scope>
    <source>
        <strain evidence="9">Ch08T</strain>
    </source>
</reference>